<reference evidence="7" key="1">
    <citation type="journal article" date="2019" name="Int. J. Syst. Evol. Microbiol.">
        <title>The Global Catalogue of Microorganisms (GCM) 10K type strain sequencing project: providing services to taxonomists for standard genome sequencing and annotation.</title>
        <authorList>
            <consortium name="The Broad Institute Genomics Platform"/>
            <consortium name="The Broad Institute Genome Sequencing Center for Infectious Disease"/>
            <person name="Wu L."/>
            <person name="Ma J."/>
        </authorList>
    </citation>
    <scope>NUCLEOTIDE SEQUENCE [LARGE SCALE GENOMIC DNA]</scope>
    <source>
        <strain evidence="7">JCM 4816</strain>
    </source>
</reference>
<keyword evidence="7" id="KW-1185">Reference proteome</keyword>
<proteinExistence type="predicted"/>
<evidence type="ECO:0000256" key="3">
    <source>
        <dbReference type="ARBA" id="ARBA00023163"/>
    </source>
</evidence>
<dbReference type="InterPro" id="IPR036388">
    <property type="entry name" value="WH-like_DNA-bd_sf"/>
</dbReference>
<keyword evidence="3" id="KW-0804">Transcription</keyword>
<dbReference type="Pfam" id="PF01614">
    <property type="entry name" value="IclR_C"/>
    <property type="match status" value="1"/>
</dbReference>
<dbReference type="InterPro" id="IPR050707">
    <property type="entry name" value="HTH_MetabolicPath_Reg"/>
</dbReference>
<protein>
    <submittedName>
        <fullName evidence="6">IclR family transcriptional regulator</fullName>
    </submittedName>
</protein>
<dbReference type="SMART" id="SM00346">
    <property type="entry name" value="HTH_ICLR"/>
    <property type="match status" value="1"/>
</dbReference>
<dbReference type="InterPro" id="IPR014757">
    <property type="entry name" value="Tscrpt_reg_IclR_C"/>
</dbReference>
<organism evidence="6 7">
    <name type="scientific">Streptacidiphilus monticola</name>
    <dbReference type="NCBI Taxonomy" id="2161674"/>
    <lineage>
        <taxon>Bacteria</taxon>
        <taxon>Bacillati</taxon>
        <taxon>Actinomycetota</taxon>
        <taxon>Actinomycetes</taxon>
        <taxon>Kitasatosporales</taxon>
        <taxon>Streptomycetaceae</taxon>
        <taxon>Streptacidiphilus</taxon>
    </lineage>
</organism>
<dbReference type="Pfam" id="PF09339">
    <property type="entry name" value="HTH_IclR"/>
    <property type="match status" value="1"/>
</dbReference>
<dbReference type="PROSITE" id="PS51077">
    <property type="entry name" value="HTH_ICLR"/>
    <property type="match status" value="1"/>
</dbReference>
<name>A0ABW1FY88_9ACTN</name>
<dbReference type="Gene3D" id="1.10.10.10">
    <property type="entry name" value="Winged helix-like DNA-binding domain superfamily/Winged helix DNA-binding domain"/>
    <property type="match status" value="1"/>
</dbReference>
<dbReference type="Gene3D" id="3.30.450.40">
    <property type="match status" value="1"/>
</dbReference>
<comment type="caution">
    <text evidence="6">The sequence shown here is derived from an EMBL/GenBank/DDBJ whole genome shotgun (WGS) entry which is preliminary data.</text>
</comment>
<evidence type="ECO:0000313" key="7">
    <source>
        <dbReference type="Proteomes" id="UP001596174"/>
    </source>
</evidence>
<dbReference type="InterPro" id="IPR005471">
    <property type="entry name" value="Tscrpt_reg_IclR_N"/>
</dbReference>
<evidence type="ECO:0000256" key="2">
    <source>
        <dbReference type="ARBA" id="ARBA00023125"/>
    </source>
</evidence>
<evidence type="ECO:0000256" key="1">
    <source>
        <dbReference type="ARBA" id="ARBA00023015"/>
    </source>
</evidence>
<dbReference type="SUPFAM" id="SSF46785">
    <property type="entry name" value="Winged helix' DNA-binding domain"/>
    <property type="match status" value="1"/>
</dbReference>
<dbReference type="Proteomes" id="UP001596174">
    <property type="component" value="Unassembled WGS sequence"/>
</dbReference>
<feature type="domain" description="IclR-ED" evidence="5">
    <location>
        <begin position="65"/>
        <end position="252"/>
    </location>
</feature>
<dbReference type="RefSeq" id="WP_380581927.1">
    <property type="nucleotide sequence ID" value="NZ_JBHSQJ010000034.1"/>
</dbReference>
<dbReference type="InterPro" id="IPR029016">
    <property type="entry name" value="GAF-like_dom_sf"/>
</dbReference>
<dbReference type="PROSITE" id="PS51078">
    <property type="entry name" value="ICLR_ED"/>
    <property type="match status" value="1"/>
</dbReference>
<keyword evidence="1" id="KW-0805">Transcription regulation</keyword>
<feature type="domain" description="HTH iclR-type" evidence="4">
    <location>
        <begin position="11"/>
        <end position="71"/>
    </location>
</feature>
<dbReference type="EMBL" id="JBHSQJ010000034">
    <property type="protein sequence ID" value="MFC5907470.1"/>
    <property type="molecule type" value="Genomic_DNA"/>
</dbReference>
<dbReference type="PANTHER" id="PTHR30136">
    <property type="entry name" value="HELIX-TURN-HELIX TRANSCRIPTIONAL REGULATOR, ICLR FAMILY"/>
    <property type="match status" value="1"/>
</dbReference>
<accession>A0ABW1FY88</accession>
<dbReference type="PANTHER" id="PTHR30136:SF24">
    <property type="entry name" value="HTH-TYPE TRANSCRIPTIONAL REPRESSOR ALLR"/>
    <property type="match status" value="1"/>
</dbReference>
<dbReference type="SUPFAM" id="SSF55781">
    <property type="entry name" value="GAF domain-like"/>
    <property type="match status" value="1"/>
</dbReference>
<evidence type="ECO:0000313" key="6">
    <source>
        <dbReference type="EMBL" id="MFC5907470.1"/>
    </source>
</evidence>
<gene>
    <name evidence="6" type="ORF">ACFP3V_09570</name>
</gene>
<dbReference type="InterPro" id="IPR036390">
    <property type="entry name" value="WH_DNA-bd_sf"/>
</dbReference>
<evidence type="ECO:0000259" key="5">
    <source>
        <dbReference type="PROSITE" id="PS51078"/>
    </source>
</evidence>
<sequence length="252" mass="27447">MAQAERTPTLIGSVQRALRLLEAVGRHRQGATAKQLARAADLPLPTAYHLLRTLAHEGYLVRSAGLYRLGESVSQLTGRHEQAQGHEAIQRLLHELREQLGAATYFGVYRHGRPEIVALSETAATPAVDVWADIGATGHAHAIGQCLLGQLDREGRLDYLSRHRPEALTPRSVTDPSVLLRRWEARHPGRPVMEYQEYAPGVVCAAVPVTVGAALCTVALSLPAEQAHRLPSAAERLSQRVGAVLERFAITI</sequence>
<keyword evidence="2" id="KW-0238">DNA-binding</keyword>
<evidence type="ECO:0000259" key="4">
    <source>
        <dbReference type="PROSITE" id="PS51077"/>
    </source>
</evidence>